<dbReference type="InterPro" id="IPR014284">
    <property type="entry name" value="RNA_pol_sigma-70_dom"/>
</dbReference>
<dbReference type="GO" id="GO:0006352">
    <property type="term" value="P:DNA-templated transcription initiation"/>
    <property type="evidence" value="ECO:0007669"/>
    <property type="project" value="InterPro"/>
</dbReference>
<feature type="domain" description="RNA polymerase sigma factor 70 region 4 type 2" evidence="6">
    <location>
        <begin position="102"/>
        <end position="149"/>
    </location>
</feature>
<dbReference type="CDD" id="cd06171">
    <property type="entry name" value="Sigma70_r4"/>
    <property type="match status" value="1"/>
</dbReference>
<dbReference type="NCBIfam" id="TIGR02937">
    <property type="entry name" value="sigma70-ECF"/>
    <property type="match status" value="1"/>
</dbReference>
<evidence type="ECO:0000256" key="4">
    <source>
        <dbReference type="ARBA" id="ARBA00023125"/>
    </source>
</evidence>
<protein>
    <submittedName>
        <fullName evidence="7">RNA polymerase sigma-70 factor, ECF subfamily</fullName>
    </submittedName>
</protein>
<dbReference type="InterPro" id="IPR036388">
    <property type="entry name" value="WH-like_DNA-bd_sf"/>
</dbReference>
<organism evidence="7 8">
    <name type="scientific">Cyclobacterium lianum</name>
    <dbReference type="NCBI Taxonomy" id="388280"/>
    <lineage>
        <taxon>Bacteria</taxon>
        <taxon>Pseudomonadati</taxon>
        <taxon>Bacteroidota</taxon>
        <taxon>Cytophagia</taxon>
        <taxon>Cytophagales</taxon>
        <taxon>Cyclobacteriaceae</taxon>
        <taxon>Cyclobacterium</taxon>
    </lineage>
</organism>
<dbReference type="InterPro" id="IPR013249">
    <property type="entry name" value="RNA_pol_sigma70_r4_t2"/>
</dbReference>
<dbReference type="SUPFAM" id="SSF88946">
    <property type="entry name" value="Sigma2 domain of RNA polymerase sigma factors"/>
    <property type="match status" value="1"/>
</dbReference>
<dbReference type="InterPro" id="IPR013325">
    <property type="entry name" value="RNA_pol_sigma_r2"/>
</dbReference>
<dbReference type="EMBL" id="FRCY01000002">
    <property type="protein sequence ID" value="SHM52426.1"/>
    <property type="molecule type" value="Genomic_DNA"/>
</dbReference>
<dbReference type="Proteomes" id="UP000184513">
    <property type="component" value="Unassembled WGS sequence"/>
</dbReference>
<dbReference type="SUPFAM" id="SSF88659">
    <property type="entry name" value="Sigma3 and sigma4 domains of RNA polymerase sigma factors"/>
    <property type="match status" value="1"/>
</dbReference>
<evidence type="ECO:0000313" key="7">
    <source>
        <dbReference type="EMBL" id="SHM52426.1"/>
    </source>
</evidence>
<evidence type="ECO:0000259" key="6">
    <source>
        <dbReference type="Pfam" id="PF08281"/>
    </source>
</evidence>
<keyword evidence="3" id="KW-0731">Sigma factor</keyword>
<dbReference type="Pfam" id="PF08281">
    <property type="entry name" value="Sigma70_r4_2"/>
    <property type="match status" value="1"/>
</dbReference>
<dbReference type="GO" id="GO:0003677">
    <property type="term" value="F:DNA binding"/>
    <property type="evidence" value="ECO:0007669"/>
    <property type="project" value="UniProtKB-KW"/>
</dbReference>
<dbReference type="GO" id="GO:0016987">
    <property type="term" value="F:sigma factor activity"/>
    <property type="evidence" value="ECO:0007669"/>
    <property type="project" value="UniProtKB-KW"/>
</dbReference>
<keyword evidence="4" id="KW-0238">DNA-binding</keyword>
<proteinExistence type="inferred from homology"/>
<evidence type="ECO:0000256" key="2">
    <source>
        <dbReference type="ARBA" id="ARBA00023015"/>
    </source>
</evidence>
<dbReference type="InterPro" id="IPR039425">
    <property type="entry name" value="RNA_pol_sigma-70-like"/>
</dbReference>
<evidence type="ECO:0000256" key="3">
    <source>
        <dbReference type="ARBA" id="ARBA00023082"/>
    </source>
</evidence>
<sequence>MTRDQLETVVKSLHMDAFVWARQCCGFDGEMARDVLQLVYLKILEGKATFHNQSTVKTWLFSVIRYTSMEWARKTRVENPLPEIMEIADHSSDDPEEVSHEALLLLLPERQKEVLLLTFYHGLTLEKAAGIMQVSLGTARTHYARGKNNLKSMILKRRKHEDCR</sequence>
<gene>
    <name evidence="7" type="ORF">SAMN04488057_10216</name>
</gene>
<dbReference type="Gene3D" id="1.10.1740.10">
    <property type="match status" value="1"/>
</dbReference>
<accession>A0A1M7JHK4</accession>
<dbReference type="STRING" id="388280.SAMN04488057_10216"/>
<dbReference type="RefSeq" id="WP_073091592.1">
    <property type="nucleotide sequence ID" value="NZ_FRCY01000002.1"/>
</dbReference>
<comment type="similarity">
    <text evidence="1">Belongs to the sigma-70 factor family. ECF subfamily.</text>
</comment>
<evidence type="ECO:0000256" key="1">
    <source>
        <dbReference type="ARBA" id="ARBA00010641"/>
    </source>
</evidence>
<keyword evidence="2" id="KW-0805">Transcription regulation</keyword>
<dbReference type="Gene3D" id="1.10.10.10">
    <property type="entry name" value="Winged helix-like DNA-binding domain superfamily/Winged helix DNA-binding domain"/>
    <property type="match status" value="1"/>
</dbReference>
<evidence type="ECO:0000313" key="8">
    <source>
        <dbReference type="Proteomes" id="UP000184513"/>
    </source>
</evidence>
<keyword evidence="5" id="KW-0804">Transcription</keyword>
<dbReference type="PANTHER" id="PTHR43133:SF8">
    <property type="entry name" value="RNA POLYMERASE SIGMA FACTOR HI_1459-RELATED"/>
    <property type="match status" value="1"/>
</dbReference>
<evidence type="ECO:0000256" key="5">
    <source>
        <dbReference type="ARBA" id="ARBA00023163"/>
    </source>
</evidence>
<dbReference type="OrthoDB" id="9795666at2"/>
<name>A0A1M7JHK4_9BACT</name>
<dbReference type="PANTHER" id="PTHR43133">
    <property type="entry name" value="RNA POLYMERASE ECF-TYPE SIGMA FACTO"/>
    <property type="match status" value="1"/>
</dbReference>
<keyword evidence="8" id="KW-1185">Reference proteome</keyword>
<reference evidence="7 8" key="1">
    <citation type="submission" date="2016-11" db="EMBL/GenBank/DDBJ databases">
        <authorList>
            <person name="Jaros S."/>
            <person name="Januszkiewicz K."/>
            <person name="Wedrychowicz H."/>
        </authorList>
    </citation>
    <scope>NUCLEOTIDE SEQUENCE [LARGE SCALE GENOMIC DNA]</scope>
    <source>
        <strain evidence="7 8">CGMCC 1.6102</strain>
    </source>
</reference>
<dbReference type="AlphaFoldDB" id="A0A1M7JHK4"/>
<dbReference type="InterPro" id="IPR013324">
    <property type="entry name" value="RNA_pol_sigma_r3/r4-like"/>
</dbReference>